<organism evidence="1">
    <name type="scientific">uncultured prokaryote</name>
    <dbReference type="NCBI Taxonomy" id="198431"/>
    <lineage>
        <taxon>unclassified sequences</taxon>
        <taxon>environmental samples</taxon>
    </lineage>
</organism>
<sequence length="373" mass="40187">MMMRTSLILAATAVLLVTSPAQQVLGNNKGKVRATNALADISMAENPLQWSRRDFQDSTNSESFGFWPAYTIQNNTFDPDFGQGDDTGDVTITTVQSLIDAGWPASFTIPRYLFRQGGAYTNNSLVGDHNPVGTVWIKYELDDSNPSGWNVRKIQVFAWDVRDVIHKSIATKTRSFSDTAAPYRIDVYVASADSNPAASPEGNPEWTFVGTLSVANGTIPLVCQWDASTNNTFGECPQAFIDFISGNNSAGVAFHQNPTHDIWYSTLNVSGQSGIRYVALVIPQGNQYGQDPNLNASNRTSSSLRYTNFTDVRVFAGVEGDVDGNGCVDDADLLAVLFAFGCSSSCGAEDVNGDGTVDDADLLAVLFAFGQGC</sequence>
<proteinExistence type="predicted"/>
<dbReference type="SUPFAM" id="SSF63446">
    <property type="entry name" value="Type I dockerin domain"/>
    <property type="match status" value="1"/>
</dbReference>
<gene>
    <name evidence="1" type="ORF">HGMM_F03C06C04</name>
</gene>
<dbReference type="GO" id="GO:0000272">
    <property type="term" value="P:polysaccharide catabolic process"/>
    <property type="evidence" value="ECO:0007669"/>
    <property type="project" value="InterPro"/>
</dbReference>
<reference evidence="1" key="1">
    <citation type="journal article" date="2005" name="Environ. Microbiol.">
        <title>Genetic and functional properties of uncultivated thermophilic crenarchaeotes from a subsurface gold mine as revealed by analysis of genome fragments.</title>
        <authorList>
            <person name="Nunoura T."/>
            <person name="Hirayama H."/>
            <person name="Takami H."/>
            <person name="Oida H."/>
            <person name="Nishi S."/>
            <person name="Shimamura S."/>
            <person name="Suzuki Y."/>
            <person name="Inagaki F."/>
            <person name="Takai K."/>
            <person name="Nealson K.H."/>
            <person name="Horikoshi K."/>
        </authorList>
    </citation>
    <scope>NUCLEOTIDE SEQUENCE</scope>
</reference>
<dbReference type="InterPro" id="IPR018247">
    <property type="entry name" value="EF_Hand_1_Ca_BS"/>
</dbReference>
<dbReference type="Gene3D" id="1.10.1330.10">
    <property type="entry name" value="Dockerin domain"/>
    <property type="match status" value="1"/>
</dbReference>
<reference evidence="1" key="2">
    <citation type="journal article" date="2012" name="PLoS ONE">
        <title>A Deeply Branching Thermophilic Bacterium with an Ancient Acetyl-CoA Pathway Dominates a Subsurface Ecosystem.</title>
        <authorList>
            <person name="Takami H."/>
            <person name="Noguchi H."/>
            <person name="Takaki Y."/>
            <person name="Uchiyama I."/>
            <person name="Toyoda A."/>
            <person name="Nishi S."/>
            <person name="Chee G.-J."/>
            <person name="Arai W."/>
            <person name="Nunoura T."/>
            <person name="Itoh T."/>
            <person name="Hattori M."/>
            <person name="Takai K."/>
        </authorList>
    </citation>
    <scope>NUCLEOTIDE SEQUENCE</scope>
</reference>
<dbReference type="EMBL" id="AP011640">
    <property type="protein sequence ID" value="BAL52799.1"/>
    <property type="molecule type" value="Genomic_DNA"/>
</dbReference>
<evidence type="ECO:0008006" key="2">
    <source>
        <dbReference type="Google" id="ProtNLM"/>
    </source>
</evidence>
<accession>H5S9G3</accession>
<evidence type="ECO:0000313" key="1">
    <source>
        <dbReference type="EMBL" id="BAL52799.1"/>
    </source>
</evidence>
<name>H5S9G3_9ZZZZ</name>
<dbReference type="InterPro" id="IPR036439">
    <property type="entry name" value="Dockerin_dom_sf"/>
</dbReference>
<dbReference type="PROSITE" id="PS00018">
    <property type="entry name" value="EF_HAND_1"/>
    <property type="match status" value="2"/>
</dbReference>
<protein>
    <recommendedName>
        <fullName evidence="2">Dockerin domain-containing protein</fullName>
    </recommendedName>
</protein>
<dbReference type="AlphaFoldDB" id="H5S9G3"/>